<sequence>MDTPNHVDFDKDEHRKRVPAFASFPLGFYSPLSHIRVSYLSSSSAVGGVLLPPDMMAARGVSIGMKNERESSSSRQQKVSYHNDYNQSLLFNCRPFSLNRRFNMRQQVFIRCDSYCYHGVEIKVVIEGNWTTYGSEILEYMRQMAVITYAEFKLRFVAVTQMKMVW</sequence>
<proteinExistence type="predicted"/>
<organism evidence="1 2">
    <name type="scientific">Lactuca saligna</name>
    <name type="common">Willowleaf lettuce</name>
    <dbReference type="NCBI Taxonomy" id="75948"/>
    <lineage>
        <taxon>Eukaryota</taxon>
        <taxon>Viridiplantae</taxon>
        <taxon>Streptophyta</taxon>
        <taxon>Embryophyta</taxon>
        <taxon>Tracheophyta</taxon>
        <taxon>Spermatophyta</taxon>
        <taxon>Magnoliopsida</taxon>
        <taxon>eudicotyledons</taxon>
        <taxon>Gunneridae</taxon>
        <taxon>Pentapetalae</taxon>
        <taxon>asterids</taxon>
        <taxon>campanulids</taxon>
        <taxon>Asterales</taxon>
        <taxon>Asteraceae</taxon>
        <taxon>Cichorioideae</taxon>
        <taxon>Cichorieae</taxon>
        <taxon>Lactucinae</taxon>
        <taxon>Lactuca</taxon>
    </lineage>
</organism>
<protein>
    <submittedName>
        <fullName evidence="1">Uncharacterized protein</fullName>
    </submittedName>
</protein>
<keyword evidence="2" id="KW-1185">Reference proteome</keyword>
<evidence type="ECO:0000313" key="2">
    <source>
        <dbReference type="Proteomes" id="UP001177003"/>
    </source>
</evidence>
<name>A0AA35Y7F3_LACSI</name>
<dbReference type="Proteomes" id="UP001177003">
    <property type="component" value="Chromosome 1"/>
</dbReference>
<accession>A0AA35Y7F3</accession>
<dbReference type="PANTHER" id="PTHR48444">
    <property type="entry name" value="DNA TOPOISOMERASE 6 SUBUNIT B"/>
    <property type="match status" value="1"/>
</dbReference>
<dbReference type="PANTHER" id="PTHR48444:SF1">
    <property type="entry name" value="DNA TOPOISOMERASE 6 SUBUNIT B"/>
    <property type="match status" value="1"/>
</dbReference>
<dbReference type="EMBL" id="OX465077">
    <property type="protein sequence ID" value="CAI9270089.1"/>
    <property type="molecule type" value="Genomic_DNA"/>
</dbReference>
<evidence type="ECO:0000313" key="1">
    <source>
        <dbReference type="EMBL" id="CAI9270089.1"/>
    </source>
</evidence>
<gene>
    <name evidence="1" type="ORF">LSALG_LOCUS10426</name>
</gene>
<reference evidence="1" key="1">
    <citation type="submission" date="2023-04" db="EMBL/GenBank/DDBJ databases">
        <authorList>
            <person name="Vijverberg K."/>
            <person name="Xiong W."/>
            <person name="Schranz E."/>
        </authorList>
    </citation>
    <scope>NUCLEOTIDE SEQUENCE</scope>
</reference>
<dbReference type="AlphaFoldDB" id="A0AA35Y7F3"/>